<sequence>MANFATVSPNGHLHGAHLTSVRNPFDSVVLTTAFVVQEKKSPGVPVSEWANNFWVLLQKRVMWQICAFGFITTMFRNISSTARMPMSTTWASIEPLNDLLTSILGNSMFSGPIRTKCAGTWRVSHIISFECKLFALTWLWMLPPQRHEMQEIKKKGGKSKLAPITPMYPATKCYRIAGGNGKLDPDTGNCPSTKAKKGEMHSGESVQRSQSVVRIHQMFVIIGHHPHAGWRSVARLQVGALPVIGRTSVRPPVPERG</sequence>
<dbReference type="EMBL" id="KI913136">
    <property type="protein sequence ID" value="ETV76533.1"/>
    <property type="molecule type" value="Genomic_DNA"/>
</dbReference>
<proteinExistence type="predicted"/>
<feature type="region of interest" description="Disordered" evidence="1">
    <location>
        <begin position="184"/>
        <end position="207"/>
    </location>
</feature>
<accession>W4GC54</accession>
<dbReference type="STRING" id="112090.W4GC54"/>
<dbReference type="VEuPathDB" id="FungiDB:H257_09535"/>
<evidence type="ECO:0000256" key="1">
    <source>
        <dbReference type="SAM" id="MobiDB-lite"/>
    </source>
</evidence>
<gene>
    <name evidence="2" type="ORF">H257_09535</name>
</gene>
<dbReference type="GeneID" id="20811531"/>
<protein>
    <submittedName>
        <fullName evidence="2">Uncharacterized protein</fullName>
    </submittedName>
</protein>
<dbReference type="OrthoDB" id="76714at2759"/>
<dbReference type="RefSeq" id="XP_009834078.1">
    <property type="nucleotide sequence ID" value="XM_009835776.1"/>
</dbReference>
<name>W4GC54_APHAT</name>
<evidence type="ECO:0000313" key="2">
    <source>
        <dbReference type="EMBL" id="ETV76533.1"/>
    </source>
</evidence>
<organism evidence="2">
    <name type="scientific">Aphanomyces astaci</name>
    <name type="common">Crayfish plague agent</name>
    <dbReference type="NCBI Taxonomy" id="112090"/>
    <lineage>
        <taxon>Eukaryota</taxon>
        <taxon>Sar</taxon>
        <taxon>Stramenopiles</taxon>
        <taxon>Oomycota</taxon>
        <taxon>Saprolegniomycetes</taxon>
        <taxon>Saprolegniales</taxon>
        <taxon>Verrucalvaceae</taxon>
        <taxon>Aphanomyces</taxon>
    </lineage>
</organism>
<reference evidence="2" key="1">
    <citation type="submission" date="2013-12" db="EMBL/GenBank/DDBJ databases">
        <title>The Genome Sequence of Aphanomyces astaci APO3.</title>
        <authorList>
            <consortium name="The Broad Institute Genomics Platform"/>
            <person name="Russ C."/>
            <person name="Tyler B."/>
            <person name="van West P."/>
            <person name="Dieguez-Uribeondo J."/>
            <person name="Young S.K."/>
            <person name="Zeng Q."/>
            <person name="Gargeya S."/>
            <person name="Fitzgerald M."/>
            <person name="Abouelleil A."/>
            <person name="Alvarado L."/>
            <person name="Chapman S.B."/>
            <person name="Gainer-Dewar J."/>
            <person name="Goldberg J."/>
            <person name="Griggs A."/>
            <person name="Gujja S."/>
            <person name="Hansen M."/>
            <person name="Howarth C."/>
            <person name="Imamovic A."/>
            <person name="Ireland A."/>
            <person name="Larimer J."/>
            <person name="McCowan C."/>
            <person name="Murphy C."/>
            <person name="Pearson M."/>
            <person name="Poon T.W."/>
            <person name="Priest M."/>
            <person name="Roberts A."/>
            <person name="Saif S."/>
            <person name="Shea T."/>
            <person name="Sykes S."/>
            <person name="Wortman J."/>
            <person name="Nusbaum C."/>
            <person name="Birren B."/>
        </authorList>
    </citation>
    <scope>NUCLEOTIDE SEQUENCE [LARGE SCALE GENOMIC DNA]</scope>
    <source>
        <strain evidence="2">APO3</strain>
    </source>
</reference>
<dbReference type="AlphaFoldDB" id="W4GC54"/>